<gene>
    <name evidence="2" type="ORF">TWF718_009130</name>
</gene>
<reference evidence="2 3" key="1">
    <citation type="submission" date="2019-10" db="EMBL/GenBank/DDBJ databases">
        <authorList>
            <person name="Palmer J.M."/>
        </authorList>
    </citation>
    <scope>NUCLEOTIDE SEQUENCE [LARGE SCALE GENOMIC DNA]</scope>
    <source>
        <strain evidence="2 3">TWF718</strain>
    </source>
</reference>
<proteinExistence type="predicted"/>
<dbReference type="EMBL" id="JAVHNR010000006">
    <property type="protein sequence ID" value="KAK6339736.1"/>
    <property type="molecule type" value="Genomic_DNA"/>
</dbReference>
<dbReference type="Proteomes" id="UP001313282">
    <property type="component" value="Unassembled WGS sequence"/>
</dbReference>
<feature type="region of interest" description="Disordered" evidence="1">
    <location>
        <begin position="624"/>
        <end position="655"/>
    </location>
</feature>
<dbReference type="AlphaFoldDB" id="A0AAN8MVK2"/>
<organism evidence="2 3">
    <name type="scientific">Orbilia javanica</name>
    <dbReference type="NCBI Taxonomy" id="47235"/>
    <lineage>
        <taxon>Eukaryota</taxon>
        <taxon>Fungi</taxon>
        <taxon>Dikarya</taxon>
        <taxon>Ascomycota</taxon>
        <taxon>Pezizomycotina</taxon>
        <taxon>Orbiliomycetes</taxon>
        <taxon>Orbiliales</taxon>
        <taxon>Orbiliaceae</taxon>
        <taxon>Orbilia</taxon>
    </lineage>
</organism>
<evidence type="ECO:0000313" key="2">
    <source>
        <dbReference type="EMBL" id="KAK6339736.1"/>
    </source>
</evidence>
<accession>A0AAN8MVK2</accession>
<keyword evidence="3" id="KW-1185">Reference proteome</keyword>
<protein>
    <submittedName>
        <fullName evidence="2">Uncharacterized protein</fullName>
    </submittedName>
</protein>
<name>A0AAN8MVK2_9PEZI</name>
<evidence type="ECO:0000256" key="1">
    <source>
        <dbReference type="SAM" id="MobiDB-lite"/>
    </source>
</evidence>
<feature type="region of interest" description="Disordered" evidence="1">
    <location>
        <begin position="688"/>
        <end position="715"/>
    </location>
</feature>
<sequence length="715" mass="79987">MKNNSGCVGSKVVEANLLNDIEHTIESTEHEASSIILQQVAKGRAAEAYFLADLLGKRDSYSDEAIAKDYHTKLSQPVDVVTSTYKDLVGAPILDRSVGLLYRWFKGTTAEPVGRFRRTKSFPPITEEEATRLYKTLRSVSEKCLRQRPGPRIITRCCSDCLQRPIDPENIYVRIDPPLLRYLNAQPTIGEEEIECTSEYKQGLSNLISAGNALQVADVMSWERKSLLQLILCSPKTDSHLLDRVEAALECGLAPNTLNLPDCFGEIPLPIQDETKSMTIFKDFPISTRAIIEVSKEELLRTKLVPDHLLVEQSESQPRARSQPGNIGMTPLMYALYTRRYTALYSIFSHLNSDILISQTSNTLLPDIISFLKPETNTVQQLLGPVHIAAWTYISSAHGHNPKHQDPSTLKLFSLLCQTEPQMVDALDFAIKTRNYSLLAVLSRVTGINQFRSSLATETLVSFGKQTQKNQASWGGWYSFSKEFGKMLQIVTNFEYFEPYTELYYIYQSNLPHTNIALEMVEEALRRDLAQTRENVEYSENSSREMYGRQAALSRILEEKPSQNHQMHSNLRKTNSNRLSVVKTTPPRRHELSISCEAGIPPGSTPLNYPTQVNLGVAGATRSNLSHLGKKSPHSNTLSPTKRRLWEDHGSKGSHGSNIMSLVSKASASTASSGVSVISFGGMPFVRRRGGTLNPEKLTPNEEPELMDIDTKESF</sequence>
<comment type="caution">
    <text evidence="2">The sequence shown here is derived from an EMBL/GenBank/DDBJ whole genome shotgun (WGS) entry which is preliminary data.</text>
</comment>
<evidence type="ECO:0000313" key="3">
    <source>
        <dbReference type="Proteomes" id="UP001313282"/>
    </source>
</evidence>